<comment type="caution">
    <text evidence="5">The sequence shown here is derived from an EMBL/GenBank/DDBJ whole genome shotgun (WGS) entry which is preliminary data.</text>
</comment>
<evidence type="ECO:0000256" key="4">
    <source>
        <dbReference type="SAM" id="SignalP"/>
    </source>
</evidence>
<name>A0ABV4K6D6_9BACT</name>
<keyword evidence="1" id="KW-0677">Repeat</keyword>
<keyword evidence="2 3" id="KW-0802">TPR repeat</keyword>
<proteinExistence type="predicted"/>
<evidence type="ECO:0000256" key="1">
    <source>
        <dbReference type="ARBA" id="ARBA00022737"/>
    </source>
</evidence>
<dbReference type="InterPro" id="IPR051012">
    <property type="entry name" value="CellSynth/LPSAsmb/PSIAsmb"/>
</dbReference>
<dbReference type="Pfam" id="PF13432">
    <property type="entry name" value="TPR_16"/>
    <property type="match status" value="1"/>
</dbReference>
<feature type="signal peptide" evidence="4">
    <location>
        <begin position="1"/>
        <end position="28"/>
    </location>
</feature>
<dbReference type="PANTHER" id="PTHR45586:SF1">
    <property type="entry name" value="LIPOPOLYSACCHARIDE ASSEMBLY PROTEIN B"/>
    <property type="match status" value="1"/>
</dbReference>
<feature type="repeat" description="TPR" evidence="3">
    <location>
        <begin position="202"/>
        <end position="235"/>
    </location>
</feature>
<dbReference type="RefSeq" id="WP_371388032.1">
    <property type="nucleotide sequence ID" value="NZ_JBGLYH010000075.1"/>
</dbReference>
<dbReference type="Gene3D" id="1.25.40.10">
    <property type="entry name" value="Tetratricopeptide repeat domain"/>
    <property type="match status" value="2"/>
</dbReference>
<dbReference type="SMART" id="SM00028">
    <property type="entry name" value="TPR"/>
    <property type="match status" value="6"/>
</dbReference>
<protein>
    <submittedName>
        <fullName evidence="5">Tetratricopeptide repeat protein</fullName>
    </submittedName>
</protein>
<evidence type="ECO:0000313" key="5">
    <source>
        <dbReference type="EMBL" id="MEZ7198543.1"/>
    </source>
</evidence>
<dbReference type="Proteomes" id="UP001568698">
    <property type="component" value="Unassembled WGS sequence"/>
</dbReference>
<dbReference type="SUPFAM" id="SSF48452">
    <property type="entry name" value="TPR-like"/>
    <property type="match status" value="3"/>
</dbReference>
<reference evidence="5 6" key="1">
    <citation type="submission" date="2024-08" db="EMBL/GenBank/DDBJ databases">
        <title>Sulfate-reducing bacteria isolated from formation water of the oil field in Kazakhstan and description of Pseudodesulfovibrio sp.</title>
        <authorList>
            <person name="Bidzhieva S.K."/>
            <person name="Tourova T.P."/>
            <person name="Grouzdev D.S."/>
            <person name="Beletsky A.V."/>
            <person name="Sokolova D.S."/>
            <person name="Samigullina S.R."/>
            <person name="Poltaraus A.B."/>
            <person name="Avtukh A.N."/>
            <person name="Tereshina V.M."/>
            <person name="Zhaparov N.S."/>
            <person name="Mardanov A.V."/>
            <person name="Nazina T.N."/>
        </authorList>
    </citation>
    <scope>NUCLEOTIDE SEQUENCE [LARGE SCALE GENOMIC DNA]</scope>
    <source>
        <strain evidence="5 6">9FUS</strain>
    </source>
</reference>
<keyword evidence="6" id="KW-1185">Reference proteome</keyword>
<gene>
    <name evidence="5" type="ORF">AB6M95_17465</name>
</gene>
<dbReference type="Pfam" id="PF14559">
    <property type="entry name" value="TPR_19"/>
    <property type="match status" value="1"/>
</dbReference>
<dbReference type="PANTHER" id="PTHR45586">
    <property type="entry name" value="TPR REPEAT-CONTAINING PROTEIN PA4667"/>
    <property type="match status" value="1"/>
</dbReference>
<evidence type="ECO:0000313" key="6">
    <source>
        <dbReference type="Proteomes" id="UP001568698"/>
    </source>
</evidence>
<sequence length="584" mass="64879">MNRFSRPDLHTALAAFALFALLAVAGCAATTGATKSMPAPSMTESARLDYDYLIYQDLLHQLQKHVQEGERSTLTTQEVNDIHARAVAALNRVLSQAPTPELYVEKAGMFWNHPEGASRSRAALKEGLEKFPDNRLLTVYLANSYVADNRTDDAIAIMDGFLRRHPKDMEARERLGQMLMDAGQDAKALDVLKQIPEKQRTPDALYAMGRVQGNLGMRKAAIANLKKAVAMDPEFTEAMVELAYQYELAKDYVSAERIYGSILEQSDSFPEARLRLINLNLKLNDPAKALELALGGPPTKSFILDAVLMFINDGFFAQGSTVLDMLTTGSAVPAEYYFYKAVIADEGENDPAKALSYLEEVKKTDRLYPHALRFKAQLLAAQGKDAEALAIAAQGKALYPEASIFYILESGLRKQQGDLAGAEASLKEGLERLKNDPELTYELAMIYDATGRRPQGMALMETVIRAHPDHANALNYVGYTLAEEGRELDRALVLVTKASKLDPENGYILDSVAWVHFKRKDLEKAWEYIGYAVDVVDKDPTIWEHYGDIAAAMGKTREARKGYNYALKFHSPDPKAVKEKLKKL</sequence>
<dbReference type="EMBL" id="JBGLYH010000075">
    <property type="protein sequence ID" value="MEZ7198543.1"/>
    <property type="molecule type" value="Genomic_DNA"/>
</dbReference>
<keyword evidence="4" id="KW-0732">Signal</keyword>
<dbReference type="PROSITE" id="PS51257">
    <property type="entry name" value="PROKAR_LIPOPROTEIN"/>
    <property type="match status" value="1"/>
</dbReference>
<evidence type="ECO:0000256" key="2">
    <source>
        <dbReference type="ARBA" id="ARBA00022803"/>
    </source>
</evidence>
<dbReference type="InterPro" id="IPR011990">
    <property type="entry name" value="TPR-like_helical_dom_sf"/>
</dbReference>
<feature type="chain" id="PRO_5046633062" evidence="4">
    <location>
        <begin position="29"/>
        <end position="584"/>
    </location>
</feature>
<dbReference type="Pfam" id="PF13181">
    <property type="entry name" value="TPR_8"/>
    <property type="match status" value="1"/>
</dbReference>
<evidence type="ECO:0000256" key="3">
    <source>
        <dbReference type="PROSITE-ProRule" id="PRU00339"/>
    </source>
</evidence>
<accession>A0ABV4K6D6</accession>
<organism evidence="5 6">
    <name type="scientific">Pseudodesulfovibrio karagichevae</name>
    <dbReference type="NCBI Taxonomy" id="3239305"/>
    <lineage>
        <taxon>Bacteria</taxon>
        <taxon>Pseudomonadati</taxon>
        <taxon>Thermodesulfobacteriota</taxon>
        <taxon>Desulfovibrionia</taxon>
        <taxon>Desulfovibrionales</taxon>
        <taxon>Desulfovibrionaceae</taxon>
    </lineage>
</organism>
<dbReference type="InterPro" id="IPR019734">
    <property type="entry name" value="TPR_rpt"/>
</dbReference>
<dbReference type="PROSITE" id="PS50005">
    <property type="entry name" value="TPR"/>
    <property type="match status" value="1"/>
</dbReference>